<proteinExistence type="predicted"/>
<name>A0ACC0D1Y1_9PEZI</name>
<gene>
    <name evidence="1" type="ORF">F4821DRAFT_259716</name>
</gene>
<keyword evidence="2" id="KW-1185">Reference proteome</keyword>
<reference evidence="1 2" key="1">
    <citation type="journal article" date="2022" name="New Phytol.">
        <title>Ecological generalism drives hyperdiversity of secondary metabolite gene clusters in xylarialean endophytes.</title>
        <authorList>
            <person name="Franco M.E.E."/>
            <person name="Wisecaver J.H."/>
            <person name="Arnold A.E."/>
            <person name="Ju Y.M."/>
            <person name="Slot J.C."/>
            <person name="Ahrendt S."/>
            <person name="Moore L.P."/>
            <person name="Eastman K.E."/>
            <person name="Scott K."/>
            <person name="Konkel Z."/>
            <person name="Mondo S.J."/>
            <person name="Kuo A."/>
            <person name="Hayes R.D."/>
            <person name="Haridas S."/>
            <person name="Andreopoulos B."/>
            <person name="Riley R."/>
            <person name="LaButti K."/>
            <person name="Pangilinan J."/>
            <person name="Lipzen A."/>
            <person name="Amirebrahimi M."/>
            <person name="Yan J."/>
            <person name="Adam C."/>
            <person name="Keymanesh K."/>
            <person name="Ng V."/>
            <person name="Louie K."/>
            <person name="Northen T."/>
            <person name="Drula E."/>
            <person name="Henrissat B."/>
            <person name="Hsieh H.M."/>
            <person name="Youens-Clark K."/>
            <person name="Lutzoni F."/>
            <person name="Miadlikowska J."/>
            <person name="Eastwood D.C."/>
            <person name="Hamelin R.C."/>
            <person name="Grigoriev I.V."/>
            <person name="U'Ren J.M."/>
        </authorList>
    </citation>
    <scope>NUCLEOTIDE SEQUENCE [LARGE SCALE GENOMIC DNA]</scope>
    <source>
        <strain evidence="1 2">ER1909</strain>
    </source>
</reference>
<protein>
    <submittedName>
        <fullName evidence="1">Uncharacterized protein</fullName>
    </submittedName>
</protein>
<accession>A0ACC0D1Y1</accession>
<dbReference type="EMBL" id="MU394313">
    <property type="protein sequence ID" value="KAI6086707.1"/>
    <property type="molecule type" value="Genomic_DNA"/>
</dbReference>
<comment type="caution">
    <text evidence="1">The sequence shown here is derived from an EMBL/GenBank/DDBJ whole genome shotgun (WGS) entry which is preliminary data.</text>
</comment>
<organism evidence="1 2">
    <name type="scientific">Hypoxylon rubiginosum</name>
    <dbReference type="NCBI Taxonomy" id="110542"/>
    <lineage>
        <taxon>Eukaryota</taxon>
        <taxon>Fungi</taxon>
        <taxon>Dikarya</taxon>
        <taxon>Ascomycota</taxon>
        <taxon>Pezizomycotina</taxon>
        <taxon>Sordariomycetes</taxon>
        <taxon>Xylariomycetidae</taxon>
        <taxon>Xylariales</taxon>
        <taxon>Hypoxylaceae</taxon>
        <taxon>Hypoxylon</taxon>
    </lineage>
</organism>
<evidence type="ECO:0000313" key="1">
    <source>
        <dbReference type="EMBL" id="KAI6086707.1"/>
    </source>
</evidence>
<sequence length="405" mass="45164">MTDNSIPDPSTSSALWQDSKPAGPHQQKHHLRKHLPAQKHRRFKPTLSRNGKNHILLYNGCFNPPHRGHLAHLTHAYRHAGADLNVVGAVVLVASDHFVKGKLGCNTTVLLTEAQRERLWNEELMTGGGDGAVDWTWVLRENDWPRIVDNLDMLFEADGLDVEFVRLAGGDKAGVKHVQHGIWGCQLTLTTDVSRPLDFYDSGSGTSRDGNTPKQLNRHGPWKLVQEVKVVKVVKFAAPVEDGTDDGESSDQSVDSKPYRDLMDQKRQELNAKIAAKMAVQKKTAAKPAAKPATKPAIEPAVKQTDKNSRNTRRVWQCTKSPFALRLVTSDAADRLPPDLSSTKLRAVIASNMNHQGVTMKELEDALRPLAISPGILAEYIIRDAEKEKEKRHGDTWPRKRSRYN</sequence>
<dbReference type="Proteomes" id="UP001497680">
    <property type="component" value="Unassembled WGS sequence"/>
</dbReference>
<evidence type="ECO:0000313" key="2">
    <source>
        <dbReference type="Proteomes" id="UP001497680"/>
    </source>
</evidence>